<name>A0A2S9SN41_9BACT</name>
<proteinExistence type="predicted"/>
<feature type="coiled-coil region" evidence="1">
    <location>
        <begin position="108"/>
        <end position="149"/>
    </location>
</feature>
<keyword evidence="2" id="KW-0812">Transmembrane</keyword>
<reference evidence="3 4" key="1">
    <citation type="submission" date="2017-09" db="EMBL/GenBank/DDBJ databases">
        <title>Reassesment of A. cryaerophilus.</title>
        <authorList>
            <person name="Perez-Cataluna A."/>
            <person name="Collado L."/>
            <person name="Salgado O."/>
            <person name="Lefinanco V."/>
            <person name="Figueras M.J."/>
        </authorList>
    </citation>
    <scope>NUCLEOTIDE SEQUENCE [LARGE SCALE GENOMIC DNA]</scope>
    <source>
        <strain evidence="3 4">LMG 9861</strain>
    </source>
</reference>
<evidence type="ECO:0000313" key="3">
    <source>
        <dbReference type="EMBL" id="PRM87983.1"/>
    </source>
</evidence>
<evidence type="ECO:0000313" key="4">
    <source>
        <dbReference type="Proteomes" id="UP000239065"/>
    </source>
</evidence>
<dbReference type="EMBL" id="NXGJ01000005">
    <property type="protein sequence ID" value="PRM87983.1"/>
    <property type="molecule type" value="Genomic_DNA"/>
</dbReference>
<protein>
    <submittedName>
        <fullName evidence="3">Uncharacterized protein</fullName>
    </submittedName>
</protein>
<dbReference type="AlphaFoldDB" id="A0A2S9SN41"/>
<gene>
    <name evidence="3" type="ORF">CJ669_05980</name>
</gene>
<dbReference type="Proteomes" id="UP000239065">
    <property type="component" value="Unassembled WGS sequence"/>
</dbReference>
<keyword evidence="2" id="KW-1133">Transmembrane helix</keyword>
<sequence>MKRRTKNFVEDILIIIGVLFILYLIYFFVFSKDNDLSFETATKESKVEIETKDSKVFVSENGFLSQIYNDIKNKLFADNNNDELLTIKKVEEENKEDNTKNIYLSQRAEILSKQEERVKEDLSTQQEQTTKNEENISTENRNIEALKQEEIKDKVVENVVEQRVENKLATEQKHEEPVQQIKDNDHKDEPILLEPKTTLETKTLEDVKTDENSEEAHHEVSNIDEFFDRFEKKVYSNIDRNFDKTTFKRGDFVNIRVTILKDGSYEQLTFLNGNSDYFNKVKPQIEEIFPLKIEENLKTHFPRYYRMKIAF</sequence>
<feature type="transmembrane region" description="Helical" evidence="2">
    <location>
        <begin position="12"/>
        <end position="30"/>
    </location>
</feature>
<evidence type="ECO:0000256" key="2">
    <source>
        <dbReference type="SAM" id="Phobius"/>
    </source>
</evidence>
<accession>A0A2S9SN41</accession>
<evidence type="ECO:0000256" key="1">
    <source>
        <dbReference type="SAM" id="Coils"/>
    </source>
</evidence>
<keyword evidence="1" id="KW-0175">Coiled coil</keyword>
<organism evidence="3 4">
    <name type="scientific">Aliarcobacter cryaerophilus</name>
    <dbReference type="NCBI Taxonomy" id="28198"/>
    <lineage>
        <taxon>Bacteria</taxon>
        <taxon>Pseudomonadati</taxon>
        <taxon>Campylobacterota</taxon>
        <taxon>Epsilonproteobacteria</taxon>
        <taxon>Campylobacterales</taxon>
        <taxon>Arcobacteraceae</taxon>
        <taxon>Aliarcobacter</taxon>
    </lineage>
</organism>
<keyword evidence="2" id="KW-0472">Membrane</keyword>
<dbReference type="RefSeq" id="WP_105909146.1">
    <property type="nucleotide sequence ID" value="NZ_NXGJ01000005.1"/>
</dbReference>
<comment type="caution">
    <text evidence="3">The sequence shown here is derived from an EMBL/GenBank/DDBJ whole genome shotgun (WGS) entry which is preliminary data.</text>
</comment>